<dbReference type="CDD" id="cd07302">
    <property type="entry name" value="CHD"/>
    <property type="match status" value="1"/>
</dbReference>
<evidence type="ECO:0000259" key="2">
    <source>
        <dbReference type="PROSITE" id="PS50125"/>
    </source>
</evidence>
<feature type="transmembrane region" description="Helical" evidence="1">
    <location>
        <begin position="119"/>
        <end position="138"/>
    </location>
</feature>
<dbReference type="OrthoDB" id="9806735at2"/>
<dbReference type="InterPro" id="IPR050697">
    <property type="entry name" value="Adenylyl/Guanylyl_Cyclase_3/4"/>
</dbReference>
<dbReference type="InterPro" id="IPR001054">
    <property type="entry name" value="A/G_cyclase"/>
</dbReference>
<keyword evidence="4" id="KW-1185">Reference proteome</keyword>
<proteinExistence type="predicted"/>
<sequence length="423" mass="47448">MTESSIDKTSSLTLVPQTSSVAFRGSLLHHVAHEFFSNSAHFPLANILLEALLHGQEILFEPDLYALLCGSLIQAWFLGLWEFKGKNRKFIGNLIGPAVYTVIEFMFDGMAFFEGFNHWAYWGFSILIGLFSFLGTKFDGKTGELFIVLENLVRTLIMLGMYWIFEILSKPVNISPSVFFTDGSHVFFASVVVMLGIIIGLERVNSMMHMEKVVELTDRLGEYSEWLLGRELLSRALSDPETSLGLRRRERYVLFMDIRGFTAWSELHSPEVVVGMLNRYFSLSEDVWQRFQAVKAKYTGDEVMAVFSDGEQAIKAALVFTAVVGKLLSEIYLSVGIGVHYGPLMEGALGSSKVKAYDVIGDTVNTAKRLCDHAEPGEILVSREVLASLQSGLNSWFKAEQSRFIQAKGKRELIEVFPLLKGD</sequence>
<evidence type="ECO:0000256" key="1">
    <source>
        <dbReference type="SAM" id="Phobius"/>
    </source>
</evidence>
<evidence type="ECO:0000313" key="3">
    <source>
        <dbReference type="EMBL" id="SMF16600.1"/>
    </source>
</evidence>
<dbReference type="GO" id="GO:0004016">
    <property type="term" value="F:adenylate cyclase activity"/>
    <property type="evidence" value="ECO:0007669"/>
    <property type="project" value="UniProtKB-ARBA"/>
</dbReference>
<keyword evidence="1" id="KW-0472">Membrane</keyword>
<dbReference type="PANTHER" id="PTHR43081:SF1">
    <property type="entry name" value="ADENYLATE CYCLASE, TERMINAL-DIFFERENTIATION SPECIFIC"/>
    <property type="match status" value="1"/>
</dbReference>
<dbReference type="SUPFAM" id="SSF55073">
    <property type="entry name" value="Nucleotide cyclase"/>
    <property type="match status" value="1"/>
</dbReference>
<gene>
    <name evidence="3" type="ORF">SAMN06295933_1978</name>
</gene>
<dbReference type="Pfam" id="PF00211">
    <property type="entry name" value="Guanylate_cyc"/>
    <property type="match status" value="1"/>
</dbReference>
<feature type="transmembrane region" description="Helical" evidence="1">
    <location>
        <begin position="185"/>
        <end position="202"/>
    </location>
</feature>
<dbReference type="Gene3D" id="3.30.70.1230">
    <property type="entry name" value="Nucleotide cyclase"/>
    <property type="match status" value="1"/>
</dbReference>
<keyword evidence="1" id="KW-1133">Transmembrane helix</keyword>
<feature type="domain" description="Guanylate cyclase" evidence="2">
    <location>
        <begin position="252"/>
        <end position="371"/>
    </location>
</feature>
<dbReference type="EMBL" id="FWZU01000003">
    <property type="protein sequence ID" value="SMF16600.1"/>
    <property type="molecule type" value="Genomic_DNA"/>
</dbReference>
<name>A0A1X7DJ43_9BACT</name>
<feature type="transmembrane region" description="Helical" evidence="1">
    <location>
        <begin position="64"/>
        <end position="83"/>
    </location>
</feature>
<dbReference type="AlphaFoldDB" id="A0A1X7DJ43"/>
<dbReference type="GO" id="GO:0006171">
    <property type="term" value="P:cAMP biosynthetic process"/>
    <property type="evidence" value="ECO:0007669"/>
    <property type="project" value="TreeGrafter"/>
</dbReference>
<evidence type="ECO:0000313" key="4">
    <source>
        <dbReference type="Proteomes" id="UP000192906"/>
    </source>
</evidence>
<dbReference type="PROSITE" id="PS50125">
    <property type="entry name" value="GUANYLATE_CYCLASE_2"/>
    <property type="match status" value="1"/>
</dbReference>
<reference evidence="4" key="1">
    <citation type="submission" date="2017-04" db="EMBL/GenBank/DDBJ databases">
        <authorList>
            <person name="Varghese N."/>
            <person name="Submissions S."/>
        </authorList>
    </citation>
    <scope>NUCLEOTIDE SEQUENCE [LARGE SCALE GENOMIC DNA]</scope>
    <source>
        <strain evidence="4">K3S</strain>
    </source>
</reference>
<accession>A0A1X7DJ43</accession>
<protein>
    <submittedName>
        <fullName evidence="3">Adenylate cyclase, class 3</fullName>
    </submittedName>
</protein>
<keyword evidence="1" id="KW-0812">Transmembrane</keyword>
<organism evidence="3 4">
    <name type="scientific">Desulfovibrio gilichinskyi</name>
    <dbReference type="NCBI Taxonomy" id="1519643"/>
    <lineage>
        <taxon>Bacteria</taxon>
        <taxon>Pseudomonadati</taxon>
        <taxon>Thermodesulfobacteriota</taxon>
        <taxon>Desulfovibrionia</taxon>
        <taxon>Desulfovibrionales</taxon>
        <taxon>Desulfovibrionaceae</taxon>
        <taxon>Desulfovibrio</taxon>
    </lineage>
</organism>
<feature type="transmembrane region" description="Helical" evidence="1">
    <location>
        <begin position="90"/>
        <end position="113"/>
    </location>
</feature>
<dbReference type="InterPro" id="IPR029787">
    <property type="entry name" value="Nucleotide_cyclase"/>
</dbReference>
<dbReference type="Proteomes" id="UP000192906">
    <property type="component" value="Unassembled WGS sequence"/>
</dbReference>
<dbReference type="SMART" id="SM00044">
    <property type="entry name" value="CYCc"/>
    <property type="match status" value="1"/>
</dbReference>
<feature type="transmembrane region" description="Helical" evidence="1">
    <location>
        <begin position="145"/>
        <end position="165"/>
    </location>
</feature>
<dbReference type="STRING" id="1519643.SAMN06295933_1978"/>
<dbReference type="PANTHER" id="PTHR43081">
    <property type="entry name" value="ADENYLATE CYCLASE, TERMINAL-DIFFERENTIATION SPECIFIC-RELATED"/>
    <property type="match status" value="1"/>
</dbReference>
<dbReference type="RefSeq" id="WP_085101698.1">
    <property type="nucleotide sequence ID" value="NZ_FWZU01000003.1"/>
</dbReference>
<dbReference type="GO" id="GO:0035556">
    <property type="term" value="P:intracellular signal transduction"/>
    <property type="evidence" value="ECO:0007669"/>
    <property type="project" value="InterPro"/>
</dbReference>